<name>A0ABN9SMR7_9DINO</name>
<dbReference type="PROSITE" id="PS50405">
    <property type="entry name" value="GST_CTER"/>
    <property type="match status" value="1"/>
</dbReference>
<dbReference type="Proteomes" id="UP001189429">
    <property type="component" value="Unassembled WGS sequence"/>
</dbReference>
<dbReference type="CDD" id="cd03192">
    <property type="entry name" value="GST_C_Sigma_like"/>
    <property type="match status" value="1"/>
</dbReference>
<proteinExistence type="predicted"/>
<reference evidence="3" key="1">
    <citation type="submission" date="2023-10" db="EMBL/GenBank/DDBJ databases">
        <authorList>
            <person name="Chen Y."/>
            <person name="Shah S."/>
            <person name="Dougan E. K."/>
            <person name="Thang M."/>
            <person name="Chan C."/>
        </authorList>
    </citation>
    <scope>NUCLEOTIDE SEQUENCE [LARGE SCALE GENOMIC DNA]</scope>
</reference>
<protein>
    <recommendedName>
        <fullName evidence="5">Glutathione transferase</fullName>
    </recommendedName>
</protein>
<feature type="domain" description="GST N-terminal" evidence="1">
    <location>
        <begin position="92"/>
        <end position="178"/>
    </location>
</feature>
<dbReference type="SUPFAM" id="SSF52833">
    <property type="entry name" value="Thioredoxin-like"/>
    <property type="match status" value="1"/>
</dbReference>
<evidence type="ECO:0000313" key="4">
    <source>
        <dbReference type="Proteomes" id="UP001189429"/>
    </source>
</evidence>
<dbReference type="Gene3D" id="2.30.30.140">
    <property type="match status" value="1"/>
</dbReference>
<dbReference type="EMBL" id="CAUYUJ010012033">
    <property type="protein sequence ID" value="CAK0833135.1"/>
    <property type="molecule type" value="Genomic_DNA"/>
</dbReference>
<evidence type="ECO:0000313" key="3">
    <source>
        <dbReference type="EMBL" id="CAK0833135.1"/>
    </source>
</evidence>
<organism evidence="3 4">
    <name type="scientific">Prorocentrum cordatum</name>
    <dbReference type="NCBI Taxonomy" id="2364126"/>
    <lineage>
        <taxon>Eukaryota</taxon>
        <taxon>Sar</taxon>
        <taxon>Alveolata</taxon>
        <taxon>Dinophyceae</taxon>
        <taxon>Prorocentrales</taxon>
        <taxon>Prorocentraceae</taxon>
        <taxon>Prorocentrum</taxon>
    </lineage>
</organism>
<evidence type="ECO:0008006" key="5">
    <source>
        <dbReference type="Google" id="ProtNLM"/>
    </source>
</evidence>
<gene>
    <name evidence="3" type="ORF">PCOR1329_LOCUS30921</name>
</gene>
<dbReference type="Pfam" id="PF14497">
    <property type="entry name" value="GST_C_3"/>
    <property type="match status" value="1"/>
</dbReference>
<dbReference type="Gene3D" id="1.20.1050.10">
    <property type="match status" value="1"/>
</dbReference>
<dbReference type="InterPro" id="IPR036249">
    <property type="entry name" value="Thioredoxin-like_sf"/>
</dbReference>
<dbReference type="InterPro" id="IPR016197">
    <property type="entry name" value="Chromo-like_dom_sf"/>
</dbReference>
<dbReference type="SUPFAM" id="SSF47616">
    <property type="entry name" value="GST C-terminal domain-like"/>
    <property type="match status" value="1"/>
</dbReference>
<dbReference type="InterPro" id="IPR040079">
    <property type="entry name" value="Glutathione_S-Trfase"/>
</dbReference>
<dbReference type="CDD" id="cd03039">
    <property type="entry name" value="GST_N_Sigma_like"/>
    <property type="match status" value="1"/>
</dbReference>
<dbReference type="InterPro" id="IPR004046">
    <property type="entry name" value="GST_C"/>
</dbReference>
<dbReference type="Gene3D" id="3.40.30.10">
    <property type="entry name" value="Glutaredoxin"/>
    <property type="match status" value="1"/>
</dbReference>
<dbReference type="Pfam" id="PF02798">
    <property type="entry name" value="GST_N"/>
    <property type="match status" value="1"/>
</dbReference>
<sequence>MPPRQKSTSKIYEYSGLEEGTNLKVESDGTYYAAEVVAVSTSKGRAKAPVKVSYKGYEGYDEWVGGDRLRSRALKVVTPEKAAAKPKALAAGDVRLHYWPARGRGEQVRLALAATGTSFEDVTFDMADDAAKTAFFEKCRELGGNLTNNTPMLELGGKFYTQSTAIVKFVCARGGLVARRGTYEVDNIIAHVEDLRPICYKTIKFLGGVMEKEEFVDKSEMHLRNLERLLGEKQHFVENRMTAADICVYDLLDTMIETQVPGHLASNFPRLAAFRERMGQVKGIAAYHVTEQHKKLFAFPAI</sequence>
<dbReference type="InterPro" id="IPR004045">
    <property type="entry name" value="Glutathione_S-Trfase_N"/>
</dbReference>
<dbReference type="PROSITE" id="PS50404">
    <property type="entry name" value="GST_NTER"/>
    <property type="match status" value="1"/>
</dbReference>
<dbReference type="InterPro" id="IPR010987">
    <property type="entry name" value="Glutathione-S-Trfase_C-like"/>
</dbReference>
<comment type="caution">
    <text evidence="3">The sequence shown here is derived from an EMBL/GenBank/DDBJ whole genome shotgun (WGS) entry which is preliminary data.</text>
</comment>
<accession>A0ABN9SMR7</accession>
<dbReference type="InterPro" id="IPR050213">
    <property type="entry name" value="GST_superfamily"/>
</dbReference>
<evidence type="ECO:0000259" key="1">
    <source>
        <dbReference type="PROSITE" id="PS50404"/>
    </source>
</evidence>
<keyword evidence="4" id="KW-1185">Reference proteome</keyword>
<dbReference type="SUPFAM" id="SSF54160">
    <property type="entry name" value="Chromo domain-like"/>
    <property type="match status" value="1"/>
</dbReference>
<dbReference type="InterPro" id="IPR036282">
    <property type="entry name" value="Glutathione-S-Trfase_C_sf"/>
</dbReference>
<feature type="domain" description="GST C-terminal" evidence="2">
    <location>
        <begin position="178"/>
        <end position="297"/>
    </location>
</feature>
<dbReference type="SFLD" id="SFLDS00019">
    <property type="entry name" value="Glutathione_Transferase_(cytos"/>
    <property type="match status" value="1"/>
</dbReference>
<evidence type="ECO:0000259" key="2">
    <source>
        <dbReference type="PROSITE" id="PS50405"/>
    </source>
</evidence>
<dbReference type="PANTHER" id="PTHR11571">
    <property type="entry name" value="GLUTATHIONE S-TRANSFERASE"/>
    <property type="match status" value="1"/>
</dbReference>